<feature type="transmembrane region" description="Helical" evidence="1">
    <location>
        <begin position="79"/>
        <end position="102"/>
    </location>
</feature>
<dbReference type="RefSeq" id="WP_190167848.1">
    <property type="nucleotide sequence ID" value="NZ_BMUG01000016.1"/>
</dbReference>
<comment type="caution">
    <text evidence="2">The sequence shown here is derived from an EMBL/GenBank/DDBJ whole genome shotgun (WGS) entry which is preliminary data.</text>
</comment>
<organism evidence="2 3">
    <name type="scientific">Streptomyces microflavus</name>
    <name type="common">Streptomyces lipmanii</name>
    <dbReference type="NCBI Taxonomy" id="1919"/>
    <lineage>
        <taxon>Bacteria</taxon>
        <taxon>Bacillati</taxon>
        <taxon>Actinomycetota</taxon>
        <taxon>Actinomycetes</taxon>
        <taxon>Kitasatosporales</taxon>
        <taxon>Streptomycetaceae</taxon>
        <taxon>Streptomyces</taxon>
    </lineage>
</organism>
<protein>
    <submittedName>
        <fullName evidence="2">Uncharacterized protein</fullName>
    </submittedName>
</protein>
<evidence type="ECO:0000313" key="2">
    <source>
        <dbReference type="EMBL" id="GFN09735.1"/>
    </source>
</evidence>
<proteinExistence type="predicted"/>
<keyword evidence="1" id="KW-0812">Transmembrane</keyword>
<feature type="transmembrane region" description="Helical" evidence="1">
    <location>
        <begin position="16"/>
        <end position="37"/>
    </location>
</feature>
<reference evidence="2 3" key="1">
    <citation type="submission" date="2020-05" db="EMBL/GenBank/DDBJ databases">
        <title>Whole genome shotgun sequence of Streptomyces microflavus NBRC 13062.</title>
        <authorList>
            <person name="Komaki H."/>
            <person name="Tamura T."/>
        </authorList>
    </citation>
    <scope>NUCLEOTIDE SEQUENCE [LARGE SCALE GENOMIC DNA]</scope>
    <source>
        <strain evidence="2 3">NBRC 13062</strain>
    </source>
</reference>
<sequence length="158" mass="16429">MTDAANAASVSRATRVITVVAVVIGLAFTGLWAFISVPQLMDFIGDRDITAPLFLAIAVLAGPTLFWSFIGLGFGLSGLGWAAGLALSGILISLTYGSLVAASDGHGFTYWLFLTLLVACNVAAFCVVPYVLVRGTVGRRRTPPAPGTSEVAKSPDRP</sequence>
<dbReference type="EMBL" id="BLWD01000003">
    <property type="protein sequence ID" value="GFN09735.1"/>
    <property type="molecule type" value="Genomic_DNA"/>
</dbReference>
<accession>A0A7J0D6N7</accession>
<gene>
    <name evidence="2" type="ORF">Smic_82910</name>
</gene>
<evidence type="ECO:0000313" key="3">
    <source>
        <dbReference type="Proteomes" id="UP000498740"/>
    </source>
</evidence>
<keyword evidence="1" id="KW-0472">Membrane</keyword>
<dbReference type="Proteomes" id="UP000498740">
    <property type="component" value="Unassembled WGS sequence"/>
</dbReference>
<dbReference type="AlphaFoldDB" id="A0A7J0D6N7"/>
<keyword evidence="1" id="KW-1133">Transmembrane helix</keyword>
<feature type="transmembrane region" description="Helical" evidence="1">
    <location>
        <begin position="108"/>
        <end position="133"/>
    </location>
</feature>
<name>A0A7J0D6N7_STRMI</name>
<feature type="transmembrane region" description="Helical" evidence="1">
    <location>
        <begin position="49"/>
        <end position="72"/>
    </location>
</feature>
<evidence type="ECO:0000256" key="1">
    <source>
        <dbReference type="SAM" id="Phobius"/>
    </source>
</evidence>